<feature type="transmembrane region" description="Helical" evidence="1">
    <location>
        <begin position="134"/>
        <end position="157"/>
    </location>
</feature>
<evidence type="ECO:0008006" key="4">
    <source>
        <dbReference type="Google" id="ProtNLM"/>
    </source>
</evidence>
<feature type="transmembrane region" description="Helical" evidence="1">
    <location>
        <begin position="177"/>
        <end position="194"/>
    </location>
</feature>
<dbReference type="EMBL" id="BAAALY010000002">
    <property type="protein sequence ID" value="GAA1531400.1"/>
    <property type="molecule type" value="Genomic_DNA"/>
</dbReference>
<evidence type="ECO:0000313" key="3">
    <source>
        <dbReference type="Proteomes" id="UP001501791"/>
    </source>
</evidence>
<evidence type="ECO:0000256" key="1">
    <source>
        <dbReference type="SAM" id="Phobius"/>
    </source>
</evidence>
<reference evidence="2 3" key="1">
    <citation type="journal article" date="2019" name="Int. J. Syst. Evol. Microbiol.">
        <title>The Global Catalogue of Microorganisms (GCM) 10K type strain sequencing project: providing services to taxonomists for standard genome sequencing and annotation.</title>
        <authorList>
            <consortium name="The Broad Institute Genomics Platform"/>
            <consortium name="The Broad Institute Genome Sequencing Center for Infectious Disease"/>
            <person name="Wu L."/>
            <person name="Ma J."/>
        </authorList>
    </citation>
    <scope>NUCLEOTIDE SEQUENCE [LARGE SCALE GENOMIC DNA]</scope>
    <source>
        <strain evidence="2 3">JCM 13319</strain>
    </source>
</reference>
<organism evidence="2 3">
    <name type="scientific">Brevibacterium picturae</name>
    <dbReference type="NCBI Taxonomy" id="260553"/>
    <lineage>
        <taxon>Bacteria</taxon>
        <taxon>Bacillati</taxon>
        <taxon>Actinomycetota</taxon>
        <taxon>Actinomycetes</taxon>
        <taxon>Micrococcales</taxon>
        <taxon>Brevibacteriaceae</taxon>
        <taxon>Brevibacterium</taxon>
    </lineage>
</organism>
<keyword evidence="1" id="KW-0812">Transmembrane</keyword>
<evidence type="ECO:0000313" key="2">
    <source>
        <dbReference type="EMBL" id="GAA1531400.1"/>
    </source>
</evidence>
<proteinExistence type="predicted"/>
<name>A0ABN2B3V8_9MICO</name>
<keyword evidence="1" id="KW-0472">Membrane</keyword>
<accession>A0ABN2B3V8</accession>
<dbReference type="Proteomes" id="UP001501791">
    <property type="component" value="Unassembled WGS sequence"/>
</dbReference>
<gene>
    <name evidence="2" type="ORF">GCM10009691_04040</name>
</gene>
<protein>
    <recommendedName>
        <fullName evidence="4">DUF4395 domain-containing protein</fullName>
    </recommendedName>
</protein>
<dbReference type="RefSeq" id="WP_346035132.1">
    <property type="nucleotide sequence ID" value="NZ_BAAALY010000002.1"/>
</dbReference>
<comment type="caution">
    <text evidence="2">The sequence shown here is derived from an EMBL/GenBank/DDBJ whole genome shotgun (WGS) entry which is preliminary data.</text>
</comment>
<keyword evidence="1" id="KW-1133">Transmembrane helix</keyword>
<feature type="transmembrane region" description="Helical" evidence="1">
    <location>
        <begin position="92"/>
        <end position="113"/>
    </location>
</feature>
<feature type="transmembrane region" description="Helical" evidence="1">
    <location>
        <begin position="64"/>
        <end position="86"/>
    </location>
</feature>
<sequence length="216" mass="23010">MTAGHNRPYAPDDEVHVSDAHAIAVHSREVGSASKGLNADIDSELEQSAGIQSMPLADARERQVILRAMAIAYSVSRCTALLAALLLSASGLWWAAIAVALAVVIPGMVAKRYARKRGVDLYWQSGVARNETSVLGLALGTLVIMAVSGLIAFDAIYGHPLLAWSWHLDLSNSDGSAISIFVGAFIGGTIGWILRRRRYRAKLQATAEQSTNAESG</sequence>
<keyword evidence="3" id="KW-1185">Reference proteome</keyword>